<dbReference type="AlphaFoldDB" id="A0A183DSL9"/>
<name>A0A183DSL9_9BILA</name>
<evidence type="ECO:0000313" key="3">
    <source>
        <dbReference type="WBParaSite" id="GPUH_0001172401-mRNA-1"/>
    </source>
</evidence>
<evidence type="ECO:0000313" key="1">
    <source>
        <dbReference type="EMBL" id="VDN19141.1"/>
    </source>
</evidence>
<sequence>MHANQEDVKLYWHPPCVKLCLAQGGVVIKCYVNLDQTVRWHEPLWLLQDMHCTLILSSAVLLAVCTGAQPPNVGGVIVPEGKSEFLKPEANKDKCLDAIDELTDILTRTREALTDAQGKEGTATQLRIDIDKTAGKVSGIISRVNQFRNRREMQLVNAASDDAAAPESQDRCLSALGDLSDQIQKATEEVYIVAQETNDAKIMNSHERLKCAIGNFSHWKHLRKNCPGEIVYK</sequence>
<dbReference type="WBParaSite" id="GPUH_0001172401-mRNA-1">
    <property type="protein sequence ID" value="GPUH_0001172401-mRNA-1"/>
    <property type="gene ID" value="GPUH_0001172401"/>
</dbReference>
<keyword evidence="2" id="KW-1185">Reference proteome</keyword>
<proteinExistence type="predicted"/>
<dbReference type="EMBL" id="UYRT01078748">
    <property type="protein sequence ID" value="VDN19141.1"/>
    <property type="molecule type" value="Genomic_DNA"/>
</dbReference>
<reference evidence="1 2" key="2">
    <citation type="submission" date="2018-11" db="EMBL/GenBank/DDBJ databases">
        <authorList>
            <consortium name="Pathogen Informatics"/>
        </authorList>
    </citation>
    <scope>NUCLEOTIDE SEQUENCE [LARGE SCALE GENOMIC DNA]</scope>
</reference>
<reference evidence="3" key="1">
    <citation type="submission" date="2016-06" db="UniProtKB">
        <authorList>
            <consortium name="WormBaseParasite"/>
        </authorList>
    </citation>
    <scope>IDENTIFICATION</scope>
</reference>
<evidence type="ECO:0000313" key="2">
    <source>
        <dbReference type="Proteomes" id="UP000271098"/>
    </source>
</evidence>
<dbReference type="Proteomes" id="UP000271098">
    <property type="component" value="Unassembled WGS sequence"/>
</dbReference>
<organism evidence="3">
    <name type="scientific">Gongylonema pulchrum</name>
    <dbReference type="NCBI Taxonomy" id="637853"/>
    <lineage>
        <taxon>Eukaryota</taxon>
        <taxon>Metazoa</taxon>
        <taxon>Ecdysozoa</taxon>
        <taxon>Nematoda</taxon>
        <taxon>Chromadorea</taxon>
        <taxon>Rhabditida</taxon>
        <taxon>Spirurina</taxon>
        <taxon>Spiruromorpha</taxon>
        <taxon>Spiruroidea</taxon>
        <taxon>Gongylonematidae</taxon>
        <taxon>Gongylonema</taxon>
    </lineage>
</organism>
<protein>
    <submittedName>
        <fullName evidence="3">t-SNARE coiled-coil homology domain-containing protein</fullName>
    </submittedName>
</protein>
<accession>A0A183DSL9</accession>
<gene>
    <name evidence="1" type="ORF">GPUH_LOCUS11710</name>
</gene>